<evidence type="ECO:0000256" key="5">
    <source>
        <dbReference type="RuleBase" id="RU363041"/>
    </source>
</evidence>
<protein>
    <recommendedName>
        <fullName evidence="5">Probable membrane transporter protein</fullName>
    </recommendedName>
</protein>
<gene>
    <name evidence="6" type="ORF">P4B07_29610</name>
</gene>
<keyword evidence="6" id="KW-0614">Plasmid</keyword>
<proteinExistence type="inferred from homology"/>
<accession>A0ABY8HSV8</accession>
<name>A0ABY8HSV8_ENSAD</name>
<keyword evidence="7" id="KW-1185">Reference proteome</keyword>
<reference evidence="6 7" key="1">
    <citation type="submission" date="2023-03" db="EMBL/GenBank/DDBJ databases">
        <title>Comparative genome and transcriptome analysis combination mining strategies for increasing vitamin B12 production of Ensifer adhaerens strain.</title>
        <authorList>
            <person name="Yongheng L."/>
        </authorList>
    </citation>
    <scope>NUCLEOTIDE SEQUENCE [LARGE SCALE GENOMIC DNA]</scope>
    <source>
        <strain evidence="6 7">Casida A-T305</strain>
        <plasmid evidence="6 7">unnamedB</plasmid>
    </source>
</reference>
<feature type="transmembrane region" description="Helical" evidence="5">
    <location>
        <begin position="125"/>
        <end position="144"/>
    </location>
</feature>
<dbReference type="RefSeq" id="WP_051659449.1">
    <property type="nucleotide sequence ID" value="NZ_CP015882.1"/>
</dbReference>
<dbReference type="PANTHER" id="PTHR43483">
    <property type="entry name" value="MEMBRANE TRANSPORTER PROTEIN HI_0806-RELATED"/>
    <property type="match status" value="1"/>
</dbReference>
<feature type="transmembrane region" description="Helical" evidence="5">
    <location>
        <begin position="184"/>
        <end position="206"/>
    </location>
</feature>
<dbReference type="InterPro" id="IPR002781">
    <property type="entry name" value="TM_pro_TauE-like"/>
</dbReference>
<feature type="transmembrane region" description="Helical" evidence="5">
    <location>
        <begin position="68"/>
        <end position="88"/>
    </location>
</feature>
<evidence type="ECO:0000313" key="7">
    <source>
        <dbReference type="Proteomes" id="UP001214094"/>
    </source>
</evidence>
<dbReference type="Pfam" id="PF01925">
    <property type="entry name" value="TauE"/>
    <property type="match status" value="1"/>
</dbReference>
<evidence type="ECO:0000256" key="3">
    <source>
        <dbReference type="ARBA" id="ARBA00022989"/>
    </source>
</evidence>
<sequence>MGLFLILIIGLLAGIISGIIGTGSSIMLVPVLAYFYGPREAVPIMAVAAVIANISRILAWWREVDWRAVAAYAVTGLPAAVLGARTMLVLPPAAVDAAIGSFLLLMIPGRRWLAANLIHLRLPHLAAAGTCIGFLTGIVASSGPASVPVFIGYSLTKGAFIGTEAAASLAIYTTKALTFQGSGALPFILVLKGLTVGASLMVGSFIAKPFLLRLTPEAFRHIMDALLVTSGLRPRRLARRCYR</sequence>
<evidence type="ECO:0000256" key="2">
    <source>
        <dbReference type="ARBA" id="ARBA00022692"/>
    </source>
</evidence>
<geneLocation type="plasmid" evidence="6 7">
    <name>unnamedB</name>
</geneLocation>
<evidence type="ECO:0000256" key="1">
    <source>
        <dbReference type="ARBA" id="ARBA00004141"/>
    </source>
</evidence>
<evidence type="ECO:0000256" key="4">
    <source>
        <dbReference type="ARBA" id="ARBA00023136"/>
    </source>
</evidence>
<dbReference type="Proteomes" id="UP001214094">
    <property type="component" value="Plasmid unnamedB"/>
</dbReference>
<feature type="transmembrane region" description="Helical" evidence="5">
    <location>
        <begin position="150"/>
        <end position="172"/>
    </location>
</feature>
<feature type="transmembrane region" description="Helical" evidence="5">
    <location>
        <begin position="42"/>
        <end position="61"/>
    </location>
</feature>
<keyword evidence="5" id="KW-1003">Cell membrane</keyword>
<organism evidence="6 7">
    <name type="scientific">Ensifer adhaerens</name>
    <name type="common">Sinorhizobium morelense</name>
    <dbReference type="NCBI Taxonomy" id="106592"/>
    <lineage>
        <taxon>Bacteria</taxon>
        <taxon>Pseudomonadati</taxon>
        <taxon>Pseudomonadota</taxon>
        <taxon>Alphaproteobacteria</taxon>
        <taxon>Hyphomicrobiales</taxon>
        <taxon>Rhizobiaceae</taxon>
        <taxon>Sinorhizobium/Ensifer group</taxon>
        <taxon>Ensifer</taxon>
    </lineage>
</organism>
<dbReference type="PANTHER" id="PTHR43483:SF3">
    <property type="entry name" value="MEMBRANE TRANSPORTER PROTEIN HI_0806-RELATED"/>
    <property type="match status" value="1"/>
</dbReference>
<keyword evidence="3 5" id="KW-1133">Transmembrane helix</keyword>
<comment type="subcellular location">
    <subcellularLocation>
        <location evidence="5">Cell membrane</location>
        <topology evidence="5">Multi-pass membrane protein</topology>
    </subcellularLocation>
    <subcellularLocation>
        <location evidence="1">Membrane</location>
        <topology evidence="1">Multi-pass membrane protein</topology>
    </subcellularLocation>
</comment>
<evidence type="ECO:0000313" key="6">
    <source>
        <dbReference type="EMBL" id="WFP95210.1"/>
    </source>
</evidence>
<comment type="similarity">
    <text evidence="5">Belongs to the 4-toluene sulfonate uptake permease (TSUP) (TC 2.A.102) family.</text>
</comment>
<keyword evidence="2 5" id="KW-0812">Transmembrane</keyword>
<dbReference type="GeneID" id="29523432"/>
<keyword evidence="4 5" id="KW-0472">Membrane</keyword>
<dbReference type="EMBL" id="CP121310">
    <property type="protein sequence ID" value="WFP95210.1"/>
    <property type="molecule type" value="Genomic_DNA"/>
</dbReference>
<feature type="transmembrane region" description="Helical" evidence="5">
    <location>
        <begin position="94"/>
        <end position="113"/>
    </location>
</feature>